<evidence type="ECO:0000313" key="2">
    <source>
        <dbReference type="Proteomes" id="UP000320421"/>
    </source>
</evidence>
<keyword evidence="2" id="KW-1185">Reference proteome</keyword>
<gene>
    <name evidence="1" type="ORF">HG66A1_44330</name>
</gene>
<dbReference type="AlphaFoldDB" id="A0A517PTB9"/>
<reference evidence="1 2" key="1">
    <citation type="submission" date="2019-02" db="EMBL/GenBank/DDBJ databases">
        <title>Deep-cultivation of Planctomycetes and their phenomic and genomic characterization uncovers novel biology.</title>
        <authorList>
            <person name="Wiegand S."/>
            <person name="Jogler M."/>
            <person name="Boedeker C."/>
            <person name="Pinto D."/>
            <person name="Vollmers J."/>
            <person name="Rivas-Marin E."/>
            <person name="Kohn T."/>
            <person name="Peeters S.H."/>
            <person name="Heuer A."/>
            <person name="Rast P."/>
            <person name="Oberbeckmann S."/>
            <person name="Bunk B."/>
            <person name="Jeske O."/>
            <person name="Meyerdierks A."/>
            <person name="Storesund J.E."/>
            <person name="Kallscheuer N."/>
            <person name="Luecker S."/>
            <person name="Lage O.M."/>
            <person name="Pohl T."/>
            <person name="Merkel B.J."/>
            <person name="Hornburger P."/>
            <person name="Mueller R.-W."/>
            <person name="Bruemmer F."/>
            <person name="Labrenz M."/>
            <person name="Spormann A.M."/>
            <person name="Op den Camp H."/>
            <person name="Overmann J."/>
            <person name="Amann R."/>
            <person name="Jetten M.S.M."/>
            <person name="Mascher T."/>
            <person name="Medema M.H."/>
            <person name="Devos D.P."/>
            <person name="Kaster A.-K."/>
            <person name="Ovreas L."/>
            <person name="Rohde M."/>
            <person name="Galperin M.Y."/>
            <person name="Jogler C."/>
        </authorList>
    </citation>
    <scope>NUCLEOTIDE SEQUENCE [LARGE SCALE GENOMIC DNA]</scope>
    <source>
        <strain evidence="1 2">HG66A1</strain>
    </source>
</reference>
<proteinExistence type="predicted"/>
<evidence type="ECO:0000313" key="1">
    <source>
        <dbReference type="EMBL" id="QDT22625.1"/>
    </source>
</evidence>
<name>A0A517PTB9_9PLAN</name>
<dbReference type="Proteomes" id="UP000320421">
    <property type="component" value="Chromosome"/>
</dbReference>
<accession>A0A517PTB9</accession>
<dbReference type="RefSeq" id="WP_145188796.1">
    <property type="nucleotide sequence ID" value="NZ_CP036266.1"/>
</dbReference>
<sequence>MLKQYNYVGPPEIRAQLNSVRMSRPVNTHQALLHQIELLTAEFNDGPYLTVTFIIDTEGHLHICDRHQEHVACALGRPVLSAGEITFALQHADYYIERITNQSTGYCPEPASWQAVDSALRRLEIHYPDFFEPAYDFRRCLHCAQINLIKDNYYICAVCETDLPAFWNCDQKE</sequence>
<dbReference type="EMBL" id="CP036266">
    <property type="protein sequence ID" value="QDT22625.1"/>
    <property type="molecule type" value="Genomic_DNA"/>
</dbReference>
<organism evidence="1 2">
    <name type="scientific">Gimesia chilikensis</name>
    <dbReference type="NCBI Taxonomy" id="2605989"/>
    <lineage>
        <taxon>Bacteria</taxon>
        <taxon>Pseudomonadati</taxon>
        <taxon>Planctomycetota</taxon>
        <taxon>Planctomycetia</taxon>
        <taxon>Planctomycetales</taxon>
        <taxon>Planctomycetaceae</taxon>
        <taxon>Gimesia</taxon>
    </lineage>
</organism>
<dbReference type="OrthoDB" id="189103at2"/>
<protein>
    <submittedName>
        <fullName evidence="1">Uncharacterized protein</fullName>
    </submittedName>
</protein>